<gene>
    <name evidence="3" type="ORF">EG244_18595</name>
</gene>
<sequence>MAVDLYRNRDFIADFDEISAETAARSRALAARVEMRRDLSYGPSGRMRFDLLMPATPRKGAPLHLFLHGGYWRSGRKEDHHLVAAPVLAAGGLAAIVTYDLMPGTRLGTIVSQVRRAAAHILREAPAWGADPARISAGGHSAGAHLAACLAARGPEDPAATVLPALTGLFLMSGIYDLSAIPESFLKSETQMSPQEARAWSPLNAVQLAGPRRYLTHGALETAPFHDQARDFAALLRHAGARVIYAPEPELNHMSIVLALSEPGSRPGTALADLVVG</sequence>
<dbReference type="OrthoDB" id="9771666at2"/>
<dbReference type="Gene3D" id="3.40.50.1820">
    <property type="entry name" value="alpha/beta hydrolase"/>
    <property type="match status" value="1"/>
</dbReference>
<proteinExistence type="predicted"/>
<dbReference type="Proteomes" id="UP000282125">
    <property type="component" value="Unassembled WGS sequence"/>
</dbReference>
<name>A0A3P3D559_9RHOB</name>
<dbReference type="PANTHER" id="PTHR48081:SF33">
    <property type="entry name" value="KYNURENINE FORMAMIDASE"/>
    <property type="match status" value="1"/>
</dbReference>
<feature type="domain" description="Alpha/beta hydrolase fold-3" evidence="2">
    <location>
        <begin position="65"/>
        <end position="254"/>
    </location>
</feature>
<evidence type="ECO:0000313" key="3">
    <source>
        <dbReference type="EMBL" id="RRH69271.1"/>
    </source>
</evidence>
<dbReference type="PANTHER" id="PTHR48081">
    <property type="entry name" value="AB HYDROLASE SUPERFAMILY PROTEIN C4A8.06C"/>
    <property type="match status" value="1"/>
</dbReference>
<dbReference type="RefSeq" id="WP_124966667.1">
    <property type="nucleotide sequence ID" value="NZ_RRAZ01000046.1"/>
</dbReference>
<dbReference type="GO" id="GO:0016787">
    <property type="term" value="F:hydrolase activity"/>
    <property type="evidence" value="ECO:0007669"/>
    <property type="project" value="UniProtKB-KW"/>
</dbReference>
<dbReference type="InterPro" id="IPR050300">
    <property type="entry name" value="GDXG_lipolytic_enzyme"/>
</dbReference>
<reference evidence="3 4" key="1">
    <citation type="submission" date="2018-11" db="EMBL/GenBank/DDBJ databases">
        <title>Gemmobacter sp. nov., YIM 102744-1 draft genome.</title>
        <authorList>
            <person name="Li G."/>
            <person name="Jiang Y."/>
        </authorList>
    </citation>
    <scope>NUCLEOTIDE SEQUENCE [LARGE SCALE GENOMIC DNA]</scope>
    <source>
        <strain evidence="3 4">YIM 102744-1</strain>
    </source>
</reference>
<evidence type="ECO:0000256" key="1">
    <source>
        <dbReference type="ARBA" id="ARBA00022801"/>
    </source>
</evidence>
<accession>A0A3P3D559</accession>
<dbReference type="SUPFAM" id="SSF53474">
    <property type="entry name" value="alpha/beta-Hydrolases"/>
    <property type="match status" value="1"/>
</dbReference>
<keyword evidence="1 3" id="KW-0378">Hydrolase</keyword>
<dbReference type="Pfam" id="PF07859">
    <property type="entry name" value="Abhydrolase_3"/>
    <property type="match status" value="1"/>
</dbReference>
<evidence type="ECO:0000259" key="2">
    <source>
        <dbReference type="Pfam" id="PF07859"/>
    </source>
</evidence>
<dbReference type="EMBL" id="RRAZ01000046">
    <property type="protein sequence ID" value="RRH69271.1"/>
    <property type="molecule type" value="Genomic_DNA"/>
</dbReference>
<keyword evidence="4" id="KW-1185">Reference proteome</keyword>
<dbReference type="InterPro" id="IPR029058">
    <property type="entry name" value="AB_hydrolase_fold"/>
</dbReference>
<dbReference type="AlphaFoldDB" id="A0A3P3D559"/>
<dbReference type="InterPro" id="IPR013094">
    <property type="entry name" value="AB_hydrolase_3"/>
</dbReference>
<organism evidence="3 4">
    <name type="scientific">Falsigemmobacter faecalis</name>
    <dbReference type="NCBI Taxonomy" id="2488730"/>
    <lineage>
        <taxon>Bacteria</taxon>
        <taxon>Pseudomonadati</taxon>
        <taxon>Pseudomonadota</taxon>
        <taxon>Alphaproteobacteria</taxon>
        <taxon>Rhodobacterales</taxon>
        <taxon>Paracoccaceae</taxon>
        <taxon>Falsigemmobacter</taxon>
    </lineage>
</organism>
<protein>
    <submittedName>
        <fullName evidence="3">Alpha/beta hydrolase</fullName>
    </submittedName>
</protein>
<comment type="caution">
    <text evidence="3">The sequence shown here is derived from an EMBL/GenBank/DDBJ whole genome shotgun (WGS) entry which is preliminary data.</text>
</comment>
<evidence type="ECO:0000313" key="4">
    <source>
        <dbReference type="Proteomes" id="UP000282125"/>
    </source>
</evidence>